<accession>A0A9W9UWL5</accession>
<reference evidence="2" key="2">
    <citation type="journal article" date="2023" name="IMA Fungus">
        <title>Comparative genomic study of the Penicillium genus elucidates a diverse pangenome and 15 lateral gene transfer events.</title>
        <authorList>
            <person name="Petersen C."/>
            <person name="Sorensen T."/>
            <person name="Nielsen M.R."/>
            <person name="Sondergaard T.E."/>
            <person name="Sorensen J.L."/>
            <person name="Fitzpatrick D.A."/>
            <person name="Frisvad J.C."/>
            <person name="Nielsen K.L."/>
        </authorList>
    </citation>
    <scope>NUCLEOTIDE SEQUENCE</scope>
    <source>
        <strain evidence="2">IBT 35675</strain>
    </source>
</reference>
<feature type="compositionally biased region" description="Basic and acidic residues" evidence="1">
    <location>
        <begin position="18"/>
        <end position="27"/>
    </location>
</feature>
<evidence type="ECO:0000256" key="1">
    <source>
        <dbReference type="SAM" id="MobiDB-lite"/>
    </source>
</evidence>
<keyword evidence="3" id="KW-1185">Reference proteome</keyword>
<dbReference type="Proteomes" id="UP001148299">
    <property type="component" value="Unassembled WGS sequence"/>
</dbReference>
<proteinExistence type="predicted"/>
<protein>
    <submittedName>
        <fullName evidence="2">Pre-mRNA splicing factor</fullName>
    </submittedName>
</protein>
<dbReference type="AlphaFoldDB" id="A0A9W9UWL5"/>
<reference evidence="2" key="1">
    <citation type="submission" date="2022-12" db="EMBL/GenBank/DDBJ databases">
        <authorList>
            <person name="Petersen C."/>
        </authorList>
    </citation>
    <scope>NUCLEOTIDE SEQUENCE</scope>
    <source>
        <strain evidence="2">IBT 35675</strain>
    </source>
</reference>
<organism evidence="2 3">
    <name type="scientific">Penicillium brevicompactum</name>
    <dbReference type="NCBI Taxonomy" id="5074"/>
    <lineage>
        <taxon>Eukaryota</taxon>
        <taxon>Fungi</taxon>
        <taxon>Dikarya</taxon>
        <taxon>Ascomycota</taxon>
        <taxon>Pezizomycotina</taxon>
        <taxon>Eurotiomycetes</taxon>
        <taxon>Eurotiomycetidae</taxon>
        <taxon>Eurotiales</taxon>
        <taxon>Aspergillaceae</taxon>
        <taxon>Penicillium</taxon>
    </lineage>
</organism>
<evidence type="ECO:0000313" key="3">
    <source>
        <dbReference type="Proteomes" id="UP001148299"/>
    </source>
</evidence>
<feature type="region of interest" description="Disordered" evidence="1">
    <location>
        <begin position="1"/>
        <end position="27"/>
    </location>
</feature>
<comment type="caution">
    <text evidence="2">The sequence shown here is derived from an EMBL/GenBank/DDBJ whole genome shotgun (WGS) entry which is preliminary data.</text>
</comment>
<sequence>MASSSSSHPAHVTKVPQKRTDDQIEHRQYNDDNYYGNWYMSENDATSHFPSDTPLEELKSIETGKTHGRFPRNIEEFRALTEQSLDELAEHFSQKVQNKWTLLYPMETRPLFGQANTHEMKLHLFGVFIGLGESVNPWPKNSLQPPKAQHQPHRRPISSKGHPGKYDPSLDPGEALCLVLSRVRNLLYKAPKKQRSSWNWLWCGGGHQEG</sequence>
<evidence type="ECO:0000313" key="2">
    <source>
        <dbReference type="EMBL" id="KAJ5357940.1"/>
    </source>
</evidence>
<gene>
    <name evidence="2" type="ORF">N7541_005098</name>
</gene>
<name>A0A9W9UWL5_PENBR</name>
<feature type="region of interest" description="Disordered" evidence="1">
    <location>
        <begin position="139"/>
        <end position="166"/>
    </location>
</feature>
<dbReference type="EMBL" id="JAPZBR010000003">
    <property type="protein sequence ID" value="KAJ5357940.1"/>
    <property type="molecule type" value="Genomic_DNA"/>
</dbReference>